<dbReference type="InterPro" id="IPR036388">
    <property type="entry name" value="WH-like_DNA-bd_sf"/>
</dbReference>
<name>A0A1F8H8P0_9BACT</name>
<evidence type="ECO:0000313" key="2">
    <source>
        <dbReference type="EMBL" id="OGN33957.1"/>
    </source>
</evidence>
<dbReference type="Gene3D" id="1.10.10.10">
    <property type="entry name" value="Winged helix-like DNA-binding domain superfamily/Winged helix DNA-binding domain"/>
    <property type="match status" value="1"/>
</dbReference>
<evidence type="ECO:0008006" key="4">
    <source>
        <dbReference type="Google" id="ProtNLM"/>
    </source>
</evidence>
<dbReference type="InterPro" id="IPR011991">
    <property type="entry name" value="ArsR-like_HTH"/>
</dbReference>
<dbReference type="EMBL" id="MGKY01000008">
    <property type="protein sequence ID" value="OGN33957.1"/>
    <property type="molecule type" value="Genomic_DNA"/>
</dbReference>
<proteinExistence type="predicted"/>
<dbReference type="SUPFAM" id="SSF46785">
    <property type="entry name" value="Winged helix' DNA-binding domain"/>
    <property type="match status" value="1"/>
</dbReference>
<reference evidence="2 3" key="1">
    <citation type="journal article" date="2016" name="Nat. Commun.">
        <title>Thousands of microbial genomes shed light on interconnected biogeochemical processes in an aquifer system.</title>
        <authorList>
            <person name="Anantharaman K."/>
            <person name="Brown C.T."/>
            <person name="Hug L.A."/>
            <person name="Sharon I."/>
            <person name="Castelle C.J."/>
            <person name="Probst A.J."/>
            <person name="Thomas B.C."/>
            <person name="Singh A."/>
            <person name="Wilkins M.J."/>
            <person name="Karaoz U."/>
            <person name="Brodie E.L."/>
            <person name="Williams K.H."/>
            <person name="Hubbard S.S."/>
            <person name="Banfield J.F."/>
        </authorList>
    </citation>
    <scope>NUCLEOTIDE SEQUENCE [LARGE SCALE GENOMIC DNA]</scope>
</reference>
<evidence type="ECO:0000256" key="1">
    <source>
        <dbReference type="SAM" id="Phobius"/>
    </source>
</evidence>
<sequence length="141" mass="15903">MNKIFWKRIGVVFVIALVVSVGVDRFWEWAFPNSSSRWDTTTVIAVILAYVVIMWGRRGKGIWCKDNGVASGLSQPEMKKDENLDKVIGMFNSGNEITNDEVEKALGVSDATATRYLDKLEAEGKIVQIGKEGRFVKYRLK</sequence>
<dbReference type="InterPro" id="IPR010382">
    <property type="entry name" value="DUF977"/>
</dbReference>
<gene>
    <name evidence="2" type="ORF">A3G51_00500</name>
</gene>
<dbReference type="Pfam" id="PF06163">
    <property type="entry name" value="DUF977"/>
    <property type="match status" value="1"/>
</dbReference>
<keyword evidence="1" id="KW-0812">Transmembrane</keyword>
<dbReference type="Proteomes" id="UP000177745">
    <property type="component" value="Unassembled WGS sequence"/>
</dbReference>
<feature type="transmembrane region" description="Helical" evidence="1">
    <location>
        <begin position="38"/>
        <end position="56"/>
    </location>
</feature>
<dbReference type="CDD" id="cd00090">
    <property type="entry name" value="HTH_ARSR"/>
    <property type="match status" value="1"/>
</dbReference>
<dbReference type="InterPro" id="IPR036390">
    <property type="entry name" value="WH_DNA-bd_sf"/>
</dbReference>
<protein>
    <recommendedName>
        <fullName evidence="4">Helix-turn-helix type 11 domain-containing protein</fullName>
    </recommendedName>
</protein>
<dbReference type="AlphaFoldDB" id="A0A1F8H8P0"/>
<keyword evidence="1" id="KW-1133">Transmembrane helix</keyword>
<keyword evidence="1" id="KW-0472">Membrane</keyword>
<comment type="caution">
    <text evidence="2">The sequence shown here is derived from an EMBL/GenBank/DDBJ whole genome shotgun (WGS) entry which is preliminary data.</text>
</comment>
<accession>A0A1F8H8P0</accession>
<organism evidence="2 3">
    <name type="scientific">Candidatus Yanofskybacteria bacterium RIFCSPLOWO2_12_FULL_43_11b</name>
    <dbReference type="NCBI Taxonomy" id="1802710"/>
    <lineage>
        <taxon>Bacteria</taxon>
        <taxon>Candidatus Yanofskyibacteriota</taxon>
    </lineage>
</organism>
<evidence type="ECO:0000313" key="3">
    <source>
        <dbReference type="Proteomes" id="UP000177745"/>
    </source>
</evidence>